<dbReference type="AlphaFoldDB" id="A0AAV1TC14"/>
<protein>
    <submittedName>
        <fullName evidence="1">Uncharacterized protein</fullName>
    </submittedName>
</protein>
<sequence length="77" mass="8435">MLGGVESKWWASALGSKARARPVTIAELADSPENKSDPRPLHARVPDIVESMFASFASVGARTLTFAMTPRQQDQHR</sequence>
<dbReference type="Proteomes" id="UP001162060">
    <property type="component" value="Unassembled WGS sequence"/>
</dbReference>
<evidence type="ECO:0000313" key="2">
    <source>
        <dbReference type="Proteomes" id="UP001162060"/>
    </source>
</evidence>
<gene>
    <name evidence="1" type="ORF">PM001_LOCUS5209</name>
</gene>
<proteinExistence type="predicted"/>
<comment type="caution">
    <text evidence="1">The sequence shown here is derived from an EMBL/GenBank/DDBJ whole genome shotgun (WGS) entry which is preliminary data.</text>
</comment>
<dbReference type="EMBL" id="CAKLBY020000043">
    <property type="protein sequence ID" value="CAK7915516.1"/>
    <property type="molecule type" value="Genomic_DNA"/>
</dbReference>
<evidence type="ECO:0000313" key="1">
    <source>
        <dbReference type="EMBL" id="CAK7915516.1"/>
    </source>
</evidence>
<accession>A0AAV1TC14</accession>
<organism evidence="1 2">
    <name type="scientific">Peronospora matthiolae</name>
    <dbReference type="NCBI Taxonomy" id="2874970"/>
    <lineage>
        <taxon>Eukaryota</taxon>
        <taxon>Sar</taxon>
        <taxon>Stramenopiles</taxon>
        <taxon>Oomycota</taxon>
        <taxon>Peronosporomycetes</taxon>
        <taxon>Peronosporales</taxon>
        <taxon>Peronosporaceae</taxon>
        <taxon>Peronospora</taxon>
    </lineage>
</organism>
<name>A0AAV1TC14_9STRA</name>
<reference evidence="1" key="1">
    <citation type="submission" date="2024-01" db="EMBL/GenBank/DDBJ databases">
        <authorList>
            <person name="Webb A."/>
        </authorList>
    </citation>
    <scope>NUCLEOTIDE SEQUENCE</scope>
    <source>
        <strain evidence="1">Pm1</strain>
    </source>
</reference>